<reference evidence="3" key="1">
    <citation type="journal article" date="2021" name="PeerJ">
        <title>Extensive microbial diversity within the chicken gut microbiome revealed by metagenomics and culture.</title>
        <authorList>
            <person name="Gilroy R."/>
            <person name="Ravi A."/>
            <person name="Getino M."/>
            <person name="Pursley I."/>
            <person name="Horton D.L."/>
            <person name="Alikhan N.F."/>
            <person name="Baker D."/>
            <person name="Gharbi K."/>
            <person name="Hall N."/>
            <person name="Watson M."/>
            <person name="Adriaenssens E.M."/>
            <person name="Foster-Nyarko E."/>
            <person name="Jarju S."/>
            <person name="Secka A."/>
            <person name="Antonio M."/>
            <person name="Oren A."/>
            <person name="Chaudhuri R.R."/>
            <person name="La Ragione R."/>
            <person name="Hildebrand F."/>
            <person name="Pallen M.J."/>
        </authorList>
    </citation>
    <scope>NUCLEOTIDE SEQUENCE</scope>
    <source>
        <strain evidence="3">ChiHecec2B26-446</strain>
    </source>
</reference>
<sequence length="522" mass="57492">MSLSAPAPAARGVDAALAAASGSPAASCSHQACPAAGPASAAARTGAASAPLAPGVPDVLAEARRFCPCRRPVLALALTRLAEAAACMEDVSLADITEELLAEIDELLSEQVSVLLHHPAFQALESAWRGLRFLADRIPPGHNIVLQILNISKDDLRADFEDAPEIIRSGLYFHVYVSQYGQFGGEPVGALIGNYSFDSSPADIRLLTSIAAVSAMAHAPFIAAVDKGFFGIESWEELPNLSDLHALFEMSRYASWRSFRTSPDARYVGLTLPRFLLRAPYGPEAQAVSSFRFTEDVEDPAFFCWGNTAFALASRLAESFARYHWCVNIVGQEDGAVSSLPTYCYESMDVIQKKIPTEVLISEQREFELSEEGFIALTLLKGARNCAFFSAFSCQAPLHDRDNSDSAYVLSYNISRQLPYLFLITRLAHYIKVLQREYIGSWKGAQELERELNQWLSQYVTAMAAPDLETRCKRPFCAAQIRVRETDHDIGWYTVELKVQPHFRYMGLSFTLALTGKLDKTH</sequence>
<organism evidence="3 4">
    <name type="scientific">Candidatus Desulfovibrio intestinipullorum</name>
    <dbReference type="NCBI Taxonomy" id="2838536"/>
    <lineage>
        <taxon>Bacteria</taxon>
        <taxon>Pseudomonadati</taxon>
        <taxon>Thermodesulfobacteriota</taxon>
        <taxon>Desulfovibrionia</taxon>
        <taxon>Desulfovibrionales</taxon>
        <taxon>Desulfovibrionaceae</taxon>
        <taxon>Desulfovibrio</taxon>
    </lineage>
</organism>
<accession>A0A9D1PVK3</accession>
<dbReference type="AlphaFoldDB" id="A0A9D1PVK3"/>
<evidence type="ECO:0000259" key="2">
    <source>
        <dbReference type="Pfam" id="PF18945"/>
    </source>
</evidence>
<proteinExistence type="predicted"/>
<reference evidence="3" key="2">
    <citation type="submission" date="2021-04" db="EMBL/GenBank/DDBJ databases">
        <authorList>
            <person name="Gilroy R."/>
        </authorList>
    </citation>
    <scope>NUCLEOTIDE SEQUENCE</scope>
    <source>
        <strain evidence="3">ChiHecec2B26-446</strain>
    </source>
</reference>
<dbReference type="Proteomes" id="UP000886752">
    <property type="component" value="Unassembled WGS sequence"/>
</dbReference>
<dbReference type="InterPro" id="IPR044031">
    <property type="entry name" value="TssC1_N"/>
</dbReference>
<dbReference type="InterPro" id="IPR010269">
    <property type="entry name" value="T6SS_TssC-like"/>
</dbReference>
<evidence type="ECO:0000313" key="4">
    <source>
        <dbReference type="Proteomes" id="UP000886752"/>
    </source>
</evidence>
<dbReference type="EMBL" id="DXHV01000020">
    <property type="protein sequence ID" value="HIV99905.1"/>
    <property type="molecule type" value="Genomic_DNA"/>
</dbReference>
<evidence type="ECO:0000313" key="3">
    <source>
        <dbReference type="EMBL" id="HIV99905.1"/>
    </source>
</evidence>
<comment type="caution">
    <text evidence="3">The sequence shown here is derived from an EMBL/GenBank/DDBJ whole genome shotgun (WGS) entry which is preliminary data.</text>
</comment>
<dbReference type="PANTHER" id="PTHR35565">
    <property type="entry name" value="CYTOPLASMIC PROTEIN-RELATED"/>
    <property type="match status" value="1"/>
</dbReference>
<feature type="domain" description="TssC1 N-terminal" evidence="1">
    <location>
        <begin position="99"/>
        <end position="395"/>
    </location>
</feature>
<name>A0A9D1PVK3_9BACT</name>
<dbReference type="Pfam" id="PF18945">
    <property type="entry name" value="VipB_2"/>
    <property type="match status" value="1"/>
</dbReference>
<dbReference type="PANTHER" id="PTHR35565:SF1">
    <property type="entry name" value="TYPE VI SECRETION SYSTEM CONTRACTILE SHEATH LARGE SUBUNIT"/>
    <property type="match status" value="1"/>
</dbReference>
<dbReference type="NCBIfam" id="TIGR03355">
    <property type="entry name" value="VI_chp_2"/>
    <property type="match status" value="1"/>
</dbReference>
<feature type="domain" description="TssC1 C-terminal" evidence="2">
    <location>
        <begin position="411"/>
        <end position="518"/>
    </location>
</feature>
<protein>
    <submittedName>
        <fullName evidence="3">Type VI secretion system contractile sheath large subunit</fullName>
    </submittedName>
</protein>
<dbReference type="InterPro" id="IPR044032">
    <property type="entry name" value="TssC1_C"/>
</dbReference>
<evidence type="ECO:0000259" key="1">
    <source>
        <dbReference type="Pfam" id="PF05943"/>
    </source>
</evidence>
<dbReference type="Pfam" id="PF05943">
    <property type="entry name" value="VipB"/>
    <property type="match status" value="1"/>
</dbReference>
<gene>
    <name evidence="3" type="primary">tssC</name>
    <name evidence="3" type="ORF">H9894_01750</name>
</gene>